<sequence length="442" mass="50217">MDKNTKLKLLTIASVLIDAVLLNLGFVAAFLLRFGFKLPEENFIAYLTVYPWVTLAGLLLFNVYGLYQSYKRSRAEVIASTVWAIVLLLPVAMGMAFFFRGFSFPRTVFVVALILQLIIFIPWRLWLWRLEKKVFGARRLLLIGGHKEIHITRDKIKDNKIDLFEVAGKLAAPGTIEEVKEAINKYRPEVVLIGNNLPDKLKKEILLLTLSENIPVYVIPDYYDIVLSQAKLESIGDLPVFYLEGLSLPAGMQMVKRAMDVLLALVALILASPIMLLTALLIKIDSEGPIFYLQERVTENGRKFYCYKFRTMVKDAEKLTGPTLATENDPRITRVGRILRATRIDELPQLINVIKGDMSLVGPRPERPFFVEKFTDEVPEYALRLKLKSGLTGLAQVEGKYSTSFEDKLKYDLLYAKAYTPLKDLEIILHTLKVILIKDKAS</sequence>
<feature type="transmembrane region" description="Helical" evidence="7">
    <location>
        <begin position="108"/>
        <end position="128"/>
    </location>
</feature>
<dbReference type="InterPro" id="IPR003362">
    <property type="entry name" value="Bact_transf"/>
</dbReference>
<protein>
    <submittedName>
        <fullName evidence="9">Sugar transferase</fullName>
    </submittedName>
</protein>
<keyword evidence="5 7" id="KW-1133">Transmembrane helix</keyword>
<dbReference type="NCBIfam" id="TIGR03025">
    <property type="entry name" value="EPS_sugtrans"/>
    <property type="match status" value="1"/>
</dbReference>
<evidence type="ECO:0000256" key="1">
    <source>
        <dbReference type="ARBA" id="ARBA00004141"/>
    </source>
</evidence>
<evidence type="ECO:0000256" key="3">
    <source>
        <dbReference type="ARBA" id="ARBA00022679"/>
    </source>
</evidence>
<dbReference type="RefSeq" id="WP_075860356.1">
    <property type="nucleotide sequence ID" value="NZ_BDJK01000062.1"/>
</dbReference>
<comment type="caution">
    <text evidence="9">The sequence shown here is derived from an EMBL/GenBank/DDBJ whole genome shotgun (WGS) entry which is preliminary data.</text>
</comment>
<feature type="transmembrane region" description="Helical" evidence="7">
    <location>
        <begin position="77"/>
        <end position="102"/>
    </location>
</feature>
<evidence type="ECO:0000313" key="9">
    <source>
        <dbReference type="EMBL" id="GAV23961.1"/>
    </source>
</evidence>
<dbReference type="InterPro" id="IPR017475">
    <property type="entry name" value="EPS_sugar_tfrase"/>
</dbReference>
<keyword evidence="6 7" id="KW-0472">Membrane</keyword>
<dbReference type="EMBL" id="BDJK01000062">
    <property type="protein sequence ID" value="GAV23961.1"/>
    <property type="molecule type" value="Genomic_DNA"/>
</dbReference>
<evidence type="ECO:0000259" key="8">
    <source>
        <dbReference type="Pfam" id="PF02397"/>
    </source>
</evidence>
<dbReference type="OrthoDB" id="9808602at2"/>
<keyword evidence="4 7" id="KW-0812">Transmembrane</keyword>
<evidence type="ECO:0000256" key="4">
    <source>
        <dbReference type="ARBA" id="ARBA00022692"/>
    </source>
</evidence>
<evidence type="ECO:0000256" key="6">
    <source>
        <dbReference type="ARBA" id="ARBA00023136"/>
    </source>
</evidence>
<evidence type="ECO:0000313" key="10">
    <source>
        <dbReference type="Proteomes" id="UP000187485"/>
    </source>
</evidence>
<feature type="transmembrane region" description="Helical" evidence="7">
    <location>
        <begin position="7"/>
        <end position="31"/>
    </location>
</feature>
<feature type="transmembrane region" description="Helical" evidence="7">
    <location>
        <begin position="43"/>
        <end position="65"/>
    </location>
</feature>
<dbReference type="PANTHER" id="PTHR30576">
    <property type="entry name" value="COLANIC BIOSYNTHESIS UDP-GLUCOSE LIPID CARRIER TRANSFERASE"/>
    <property type="match status" value="1"/>
</dbReference>
<feature type="domain" description="Bacterial sugar transferase" evidence="8">
    <location>
        <begin position="256"/>
        <end position="436"/>
    </location>
</feature>
<evidence type="ECO:0000256" key="7">
    <source>
        <dbReference type="SAM" id="Phobius"/>
    </source>
</evidence>
<evidence type="ECO:0000256" key="5">
    <source>
        <dbReference type="ARBA" id="ARBA00022989"/>
    </source>
</evidence>
<comment type="subcellular location">
    <subcellularLocation>
        <location evidence="1">Membrane</location>
        <topology evidence="1">Multi-pass membrane protein</topology>
    </subcellularLocation>
</comment>
<comment type="similarity">
    <text evidence="2">Belongs to the bacterial sugar transferase family.</text>
</comment>
<dbReference type="Pfam" id="PF02397">
    <property type="entry name" value="Bac_transf"/>
    <property type="match status" value="1"/>
</dbReference>
<accession>A0A1L8CYL0</accession>
<evidence type="ECO:0000256" key="2">
    <source>
        <dbReference type="ARBA" id="ARBA00006464"/>
    </source>
</evidence>
<feature type="transmembrane region" description="Helical" evidence="7">
    <location>
        <begin position="261"/>
        <end position="282"/>
    </location>
</feature>
<keyword evidence="10" id="KW-1185">Reference proteome</keyword>
<gene>
    <name evidence="9" type="ORF">cpu_24710</name>
</gene>
<name>A0A1L8CYL0_9THEO</name>
<reference evidence="10" key="1">
    <citation type="submission" date="2016-12" db="EMBL/GenBank/DDBJ databases">
        <title>Draft Genome Sequences od Carboxydothermus pertinax and islandicus, Hydrogenogenic Carboxydotrophic Bacteria.</title>
        <authorList>
            <person name="Fukuyama Y."/>
            <person name="Ohmae K."/>
            <person name="Yoneda Y."/>
            <person name="Yoshida T."/>
            <person name="Sako Y."/>
        </authorList>
    </citation>
    <scope>NUCLEOTIDE SEQUENCE [LARGE SCALE GENOMIC DNA]</scope>
    <source>
        <strain evidence="10">Ug1</strain>
    </source>
</reference>
<dbReference type="Proteomes" id="UP000187485">
    <property type="component" value="Unassembled WGS sequence"/>
</dbReference>
<dbReference type="AlphaFoldDB" id="A0A1L8CYL0"/>
<dbReference type="PANTHER" id="PTHR30576:SF0">
    <property type="entry name" value="UNDECAPRENYL-PHOSPHATE N-ACETYLGALACTOSAMINYL 1-PHOSPHATE TRANSFERASE-RELATED"/>
    <property type="match status" value="1"/>
</dbReference>
<organism evidence="9 10">
    <name type="scientific">Carboxydothermus pertinax</name>
    <dbReference type="NCBI Taxonomy" id="870242"/>
    <lineage>
        <taxon>Bacteria</taxon>
        <taxon>Bacillati</taxon>
        <taxon>Bacillota</taxon>
        <taxon>Clostridia</taxon>
        <taxon>Thermoanaerobacterales</taxon>
        <taxon>Thermoanaerobacteraceae</taxon>
        <taxon>Carboxydothermus</taxon>
    </lineage>
</organism>
<dbReference type="GO" id="GO:0016020">
    <property type="term" value="C:membrane"/>
    <property type="evidence" value="ECO:0007669"/>
    <property type="project" value="UniProtKB-SubCell"/>
</dbReference>
<dbReference type="GO" id="GO:0016780">
    <property type="term" value="F:phosphotransferase activity, for other substituted phosphate groups"/>
    <property type="evidence" value="ECO:0007669"/>
    <property type="project" value="TreeGrafter"/>
</dbReference>
<dbReference type="STRING" id="870242.cpu_24710"/>
<proteinExistence type="inferred from homology"/>
<keyword evidence="3 9" id="KW-0808">Transferase</keyword>